<reference evidence="3" key="1">
    <citation type="journal article" date="2013" name="Nat. Genet.">
        <title>The draft genomes of soft-shell turtle and green sea turtle yield insights into the development and evolution of the turtle-specific body plan.</title>
        <authorList>
            <person name="Wang Z."/>
            <person name="Pascual-Anaya J."/>
            <person name="Zadissa A."/>
            <person name="Li W."/>
            <person name="Niimura Y."/>
            <person name="Huang Z."/>
            <person name="Li C."/>
            <person name="White S."/>
            <person name="Xiong Z."/>
            <person name="Fang D."/>
            <person name="Wang B."/>
            <person name="Ming Y."/>
            <person name="Chen Y."/>
            <person name="Zheng Y."/>
            <person name="Kuraku S."/>
            <person name="Pignatelli M."/>
            <person name="Herrero J."/>
            <person name="Beal K."/>
            <person name="Nozawa M."/>
            <person name="Li Q."/>
            <person name="Wang J."/>
            <person name="Zhang H."/>
            <person name="Yu L."/>
            <person name="Shigenobu S."/>
            <person name="Wang J."/>
            <person name="Liu J."/>
            <person name="Flicek P."/>
            <person name="Searle S."/>
            <person name="Wang J."/>
            <person name="Kuratani S."/>
            <person name="Yin Y."/>
            <person name="Aken B."/>
            <person name="Zhang G."/>
            <person name="Irie N."/>
        </authorList>
    </citation>
    <scope>NUCLEOTIDE SEQUENCE [LARGE SCALE GENOMIC DNA]</scope>
</reference>
<gene>
    <name evidence="2" type="ORF">UY3_13560</name>
</gene>
<feature type="region of interest" description="Disordered" evidence="1">
    <location>
        <begin position="1"/>
        <end position="65"/>
    </location>
</feature>
<organism evidence="2 3">
    <name type="scientific">Chelonia mydas</name>
    <name type="common">Green sea-turtle</name>
    <name type="synonym">Chelonia agassizi</name>
    <dbReference type="NCBI Taxonomy" id="8469"/>
    <lineage>
        <taxon>Eukaryota</taxon>
        <taxon>Metazoa</taxon>
        <taxon>Chordata</taxon>
        <taxon>Craniata</taxon>
        <taxon>Vertebrata</taxon>
        <taxon>Euteleostomi</taxon>
        <taxon>Archelosauria</taxon>
        <taxon>Testudinata</taxon>
        <taxon>Testudines</taxon>
        <taxon>Cryptodira</taxon>
        <taxon>Durocryptodira</taxon>
        <taxon>Americhelydia</taxon>
        <taxon>Chelonioidea</taxon>
        <taxon>Cheloniidae</taxon>
        <taxon>Chelonia</taxon>
    </lineage>
</organism>
<keyword evidence="3" id="KW-1185">Reference proteome</keyword>
<evidence type="ECO:0000256" key="1">
    <source>
        <dbReference type="SAM" id="MobiDB-lite"/>
    </source>
</evidence>
<proteinExistence type="predicted"/>
<dbReference type="AlphaFoldDB" id="M7BME9"/>
<name>M7BME9_CHEMY</name>
<evidence type="ECO:0000313" key="3">
    <source>
        <dbReference type="Proteomes" id="UP000031443"/>
    </source>
</evidence>
<accession>M7BME9</accession>
<sequence length="164" mass="17100">MNMGSLSVPRHRHQGSGPLLGSSAAPAAWSGTSLSVPRHRHQGSGPLLGSSAAPAAWSGTSPRLVEKPTDLHTSTAIIATMSGTAPGSAVISLFQRKAQVLTRLDGVSHSTCIGKKLNGSLSAIDDNHLFLVSSVGSNKLKHSILSIYFQQIQNTMGEILALLQ</sequence>
<dbReference type="Proteomes" id="UP000031443">
    <property type="component" value="Unassembled WGS sequence"/>
</dbReference>
<evidence type="ECO:0000313" key="2">
    <source>
        <dbReference type="EMBL" id="EMP29352.1"/>
    </source>
</evidence>
<dbReference type="EMBL" id="KB557013">
    <property type="protein sequence ID" value="EMP29352.1"/>
    <property type="molecule type" value="Genomic_DNA"/>
</dbReference>
<protein>
    <submittedName>
        <fullName evidence="2">Uncharacterized protein</fullName>
    </submittedName>
</protein>